<protein>
    <submittedName>
        <fullName evidence="1">Uncharacterized protein</fullName>
    </submittedName>
</protein>
<dbReference type="EMBL" id="JAUCEY010000007">
    <property type="protein sequence ID" value="MDM5451020.1"/>
    <property type="molecule type" value="Genomic_DNA"/>
</dbReference>
<evidence type="ECO:0000313" key="2">
    <source>
        <dbReference type="Proteomes" id="UP001234602"/>
    </source>
</evidence>
<organism evidence="1 2">
    <name type="scientific">Peribacillus simplex</name>
    <dbReference type="NCBI Taxonomy" id="1478"/>
    <lineage>
        <taxon>Bacteria</taxon>
        <taxon>Bacillati</taxon>
        <taxon>Bacillota</taxon>
        <taxon>Bacilli</taxon>
        <taxon>Bacillales</taxon>
        <taxon>Bacillaceae</taxon>
        <taxon>Peribacillus</taxon>
    </lineage>
</organism>
<comment type="caution">
    <text evidence="1">The sequence shown here is derived from an EMBL/GenBank/DDBJ whole genome shotgun (WGS) entry which is preliminary data.</text>
</comment>
<accession>A0AAW7IAQ1</accession>
<name>A0AAW7IAQ1_9BACI</name>
<dbReference type="Proteomes" id="UP001234602">
    <property type="component" value="Unassembled WGS sequence"/>
</dbReference>
<proteinExistence type="predicted"/>
<evidence type="ECO:0000313" key="1">
    <source>
        <dbReference type="EMBL" id="MDM5451020.1"/>
    </source>
</evidence>
<dbReference type="AlphaFoldDB" id="A0AAW7IAQ1"/>
<dbReference type="RefSeq" id="WP_289319188.1">
    <property type="nucleotide sequence ID" value="NZ_JAUCEY010000007.1"/>
</dbReference>
<sequence length="196" mass="22729">MAKYSQANIIEEELSLIGSSNFIGKLLQKVNKSSTVILSIDVPLNLFLRAEVFCEDIQDLSDMHFEQNDLMNLLYNDFLLFAKKNPDSKALFRLLTSLDQYTGKNSRFEKSGESAFKLIHIDKNQEMKTLNLRMRRKFALRGEVLLADMEEVQPEHGYTLEKVFELLYIDFIDKFRKGNHAGVVENILRLLDDETE</sequence>
<gene>
    <name evidence="1" type="ORF">QUF89_01990</name>
</gene>
<reference evidence="1" key="1">
    <citation type="submission" date="2023-06" db="EMBL/GenBank/DDBJ databases">
        <title>Comparative genomics of Bacillaceae isolates and their secondary metabolite potential.</title>
        <authorList>
            <person name="Song L."/>
            <person name="Nielsen L.J."/>
            <person name="Mohite O."/>
            <person name="Xu X."/>
            <person name="Weber T."/>
            <person name="Kovacs A.T."/>
        </authorList>
    </citation>
    <scope>NUCLEOTIDE SEQUENCE</scope>
    <source>
        <strain evidence="1">D8_B_37</strain>
    </source>
</reference>